<dbReference type="GO" id="GO:0006623">
    <property type="term" value="P:protein targeting to vacuole"/>
    <property type="evidence" value="ECO:0007669"/>
    <property type="project" value="InterPro"/>
</dbReference>
<accession>A0A2P4X956</accession>
<dbReference type="EMBL" id="NCKW01015679">
    <property type="protein sequence ID" value="POM62059.1"/>
    <property type="molecule type" value="Genomic_DNA"/>
</dbReference>
<keyword evidence="1" id="KW-0472">Membrane</keyword>
<feature type="transmembrane region" description="Helical" evidence="1">
    <location>
        <begin position="30"/>
        <end position="47"/>
    </location>
</feature>
<comment type="caution">
    <text evidence="3">The sequence shown here is derived from an EMBL/GenBank/DDBJ whole genome shotgun (WGS) entry which is preliminary data.</text>
</comment>
<sequence length="354" mass="39919">MICGLLLAKEQVVAIAQPNKKQFSILVDGFLYAYVVFLTSDVCLLLLSSQQSPEQFPHFQAKKEFIAQRLEDIGAMEEIDSSVKKHSEWQPHQDLPLLHHFIYKNELTGECAEPDLTFPFDDEDFGTRLELLNQYAKLQHLMFNATTDSQTRESQVLGKRLSSLQEATTARMVYERSDTGLFVAMCSADYRLFVWFDSLATISDAREQIQVLLDRLRQDEELMKDVTPDERKVFLKCKKKSVRRGALGALMGALAMASVWKIAALGAAFGVTGVIAGGLIGAWMAIRASRMRLKMIKKMLQLPNDKSPIAAEAREILQTKLPHNAYAQKLLKKSKLLSEEKKGEKSAPESFKDK</sequence>
<evidence type="ECO:0000256" key="1">
    <source>
        <dbReference type="SAM" id="Phobius"/>
    </source>
</evidence>
<feature type="transmembrane region" description="Helical" evidence="1">
    <location>
        <begin position="241"/>
        <end position="260"/>
    </location>
</feature>
<dbReference type="PANTHER" id="PTHR13027">
    <property type="entry name" value="SAND PROTEIN-RELATED"/>
    <property type="match status" value="1"/>
</dbReference>
<reference evidence="3 4" key="1">
    <citation type="journal article" date="2017" name="Genome Biol. Evol.">
        <title>Phytophthora megakarya and P. palmivora, closely related causal agents of cacao black pod rot, underwent increases in genome sizes and gene numbers by different mechanisms.</title>
        <authorList>
            <person name="Ali S.S."/>
            <person name="Shao J."/>
            <person name="Lary D.J."/>
            <person name="Kronmiller B."/>
            <person name="Shen D."/>
            <person name="Strem M.D."/>
            <person name="Amoako-Attah I."/>
            <person name="Akrofi A.Y."/>
            <person name="Begoude B.A."/>
            <person name="Ten Hoopen G.M."/>
            <person name="Coulibaly K."/>
            <person name="Kebe B.I."/>
            <person name="Melnick R.L."/>
            <person name="Guiltinan M.J."/>
            <person name="Tyler B.M."/>
            <person name="Meinhardt L.W."/>
            <person name="Bailey B.A."/>
        </authorList>
    </citation>
    <scope>NUCLEOTIDE SEQUENCE [LARGE SCALE GENOMIC DNA]</scope>
    <source>
        <strain evidence="4">sbr112.9</strain>
    </source>
</reference>
<keyword evidence="4" id="KW-1185">Reference proteome</keyword>
<evidence type="ECO:0000313" key="3">
    <source>
        <dbReference type="EMBL" id="POM62059.1"/>
    </source>
</evidence>
<dbReference type="PANTHER" id="PTHR13027:SF7">
    <property type="entry name" value="VACUOLAR FUSION PROTEIN MON1 HOMOLOG"/>
    <property type="match status" value="1"/>
</dbReference>
<dbReference type="InterPro" id="IPR043970">
    <property type="entry name" value="FUZ/MON1/HPS1_longin_3"/>
</dbReference>
<proteinExistence type="predicted"/>
<evidence type="ECO:0000313" key="4">
    <source>
        <dbReference type="Proteomes" id="UP000237271"/>
    </source>
</evidence>
<protein>
    <recommendedName>
        <fullName evidence="2">FUZ/MON1/HPS1 third Longin domain-containing protein</fullName>
    </recommendedName>
</protein>
<keyword evidence="1" id="KW-1133">Transmembrane helix</keyword>
<dbReference type="GO" id="GO:0016192">
    <property type="term" value="P:vesicle-mediated transport"/>
    <property type="evidence" value="ECO:0007669"/>
    <property type="project" value="InterPro"/>
</dbReference>
<dbReference type="OrthoDB" id="272411at2759"/>
<name>A0A2P4X956_9STRA</name>
<gene>
    <name evidence="3" type="ORF">PHPALM_28830</name>
</gene>
<dbReference type="Proteomes" id="UP000237271">
    <property type="component" value="Unassembled WGS sequence"/>
</dbReference>
<feature type="transmembrane region" description="Helical" evidence="1">
    <location>
        <begin position="266"/>
        <end position="286"/>
    </location>
</feature>
<organism evidence="3 4">
    <name type="scientific">Phytophthora palmivora</name>
    <dbReference type="NCBI Taxonomy" id="4796"/>
    <lineage>
        <taxon>Eukaryota</taxon>
        <taxon>Sar</taxon>
        <taxon>Stramenopiles</taxon>
        <taxon>Oomycota</taxon>
        <taxon>Peronosporomycetes</taxon>
        <taxon>Peronosporales</taxon>
        <taxon>Peronosporaceae</taxon>
        <taxon>Phytophthora</taxon>
    </lineage>
</organism>
<dbReference type="InterPro" id="IPR004353">
    <property type="entry name" value="Mon1"/>
</dbReference>
<evidence type="ECO:0000259" key="2">
    <source>
        <dbReference type="Pfam" id="PF19038"/>
    </source>
</evidence>
<dbReference type="Pfam" id="PF19038">
    <property type="entry name" value="Fuz_longin_3"/>
    <property type="match status" value="1"/>
</dbReference>
<keyword evidence="1" id="KW-0812">Transmembrane</keyword>
<feature type="domain" description="FUZ/MON1/HPS1 third Longin" evidence="2">
    <location>
        <begin position="98"/>
        <end position="220"/>
    </location>
</feature>
<dbReference type="AlphaFoldDB" id="A0A2P4X956"/>